<dbReference type="RefSeq" id="WP_074948088.1">
    <property type="nucleotide sequence ID" value="NZ_FOJO01000010.1"/>
</dbReference>
<organism evidence="1 2">
    <name type="scientific">Paracoccus halophilus</name>
    <dbReference type="NCBI Taxonomy" id="376733"/>
    <lineage>
        <taxon>Bacteria</taxon>
        <taxon>Pseudomonadati</taxon>
        <taxon>Pseudomonadota</taxon>
        <taxon>Alphaproteobacteria</taxon>
        <taxon>Rhodobacterales</taxon>
        <taxon>Paracoccaceae</taxon>
        <taxon>Paracoccus</taxon>
    </lineage>
</organism>
<dbReference type="Proteomes" id="UP000182312">
    <property type="component" value="Unassembled WGS sequence"/>
</dbReference>
<proteinExistence type="predicted"/>
<dbReference type="Gene3D" id="3.90.180.10">
    <property type="entry name" value="Medium-chain alcohol dehydrogenases, catalytic domain"/>
    <property type="match status" value="1"/>
</dbReference>
<evidence type="ECO:0000313" key="2">
    <source>
        <dbReference type="Proteomes" id="UP000182312"/>
    </source>
</evidence>
<accession>A0A1I0TLT6</accession>
<dbReference type="AlphaFoldDB" id="A0A1I0TLT6"/>
<protein>
    <submittedName>
        <fullName evidence="1">Uncharacterized protein</fullName>
    </submittedName>
</protein>
<dbReference type="EMBL" id="FOJO01000010">
    <property type="protein sequence ID" value="SFA52705.1"/>
    <property type="molecule type" value="Genomic_DNA"/>
</dbReference>
<gene>
    <name evidence="1" type="ORF">SAMN04487972_11011</name>
</gene>
<sequence>MARTTKAAVVREFGKPLVIEEAQASFPRSGRGAAMSGRATGAGCPGCTAPAAIAGTASAAGKRQVYTAFMVNGGFADYLLADSDYVAHLPQNIGFAEVAPIICAGRCNLARRLGVAVAVMRWTRTRSPQDRWRGAGRAGDRPA</sequence>
<name>A0A1I0TLT6_9RHOB</name>
<reference evidence="1 2" key="1">
    <citation type="submission" date="2016-10" db="EMBL/GenBank/DDBJ databases">
        <authorList>
            <person name="de Groot N.N."/>
        </authorList>
    </citation>
    <scope>NUCLEOTIDE SEQUENCE [LARGE SCALE GENOMIC DNA]</scope>
    <source>
        <strain evidence="1 2">CGMCC 1.6117</strain>
    </source>
</reference>
<dbReference type="SUPFAM" id="SSF50129">
    <property type="entry name" value="GroES-like"/>
    <property type="match status" value="1"/>
</dbReference>
<evidence type="ECO:0000313" key="1">
    <source>
        <dbReference type="EMBL" id="SFA52705.1"/>
    </source>
</evidence>
<dbReference type="InterPro" id="IPR011032">
    <property type="entry name" value="GroES-like_sf"/>
</dbReference>